<evidence type="ECO:0000259" key="4">
    <source>
        <dbReference type="Pfam" id="PF01301"/>
    </source>
</evidence>
<comment type="similarity">
    <text evidence="1">Belongs to the glycosyl hydrolase 35 family.</text>
</comment>
<name>A0A1S8WSH3_OPIVI</name>
<feature type="domain" description="Beta-galactosidase galactose-binding" evidence="6">
    <location>
        <begin position="286"/>
        <end position="345"/>
    </location>
</feature>
<dbReference type="Proteomes" id="UP000243686">
    <property type="component" value="Unassembled WGS sequence"/>
</dbReference>
<dbReference type="GO" id="GO:0004553">
    <property type="term" value="F:hydrolase activity, hydrolyzing O-glycosyl compounds"/>
    <property type="evidence" value="ECO:0007669"/>
    <property type="project" value="InterPro"/>
</dbReference>
<dbReference type="AlphaFoldDB" id="A0A1S8WSH3"/>
<dbReference type="Pfam" id="PF21317">
    <property type="entry name" value="BetaGal_ABD_1"/>
    <property type="match status" value="1"/>
</dbReference>
<dbReference type="GO" id="GO:0005975">
    <property type="term" value="P:carbohydrate metabolic process"/>
    <property type="evidence" value="ECO:0007669"/>
    <property type="project" value="InterPro"/>
</dbReference>
<dbReference type="InterPro" id="IPR031330">
    <property type="entry name" value="Gly_Hdrlase_35_cat"/>
</dbReference>
<reference evidence="7 8" key="1">
    <citation type="submission" date="2015-03" db="EMBL/GenBank/DDBJ databases">
        <title>Draft genome of the nematode, Opisthorchis viverrini.</title>
        <authorList>
            <person name="Mitreva M."/>
        </authorList>
    </citation>
    <scope>NUCLEOTIDE SEQUENCE [LARGE SCALE GENOMIC DNA]</scope>
    <source>
        <strain evidence="7">Khon Kaen</strain>
    </source>
</reference>
<evidence type="ECO:0000259" key="6">
    <source>
        <dbReference type="Pfam" id="PF21467"/>
    </source>
</evidence>
<evidence type="ECO:0000256" key="1">
    <source>
        <dbReference type="ARBA" id="ARBA00009809"/>
    </source>
</evidence>
<evidence type="ECO:0000313" key="8">
    <source>
        <dbReference type="Proteomes" id="UP000243686"/>
    </source>
</evidence>
<dbReference type="InterPro" id="IPR048913">
    <property type="entry name" value="BetaGal_gal-bd"/>
</dbReference>
<sequence>MVQLENEYGYTKACDRDYMSMLYDLARYHLGQKVILFTTDGNSLQILRCGSPDQRYLATIDFAPTTIPPNVSFDSVEKFRPGQPLVNSEFYTGWYDTWGSEHAHRSAELVQESLIDLMNYSPRVNVNILVSMPCELATTAGKEDNGTSILKYDGFVMYCVTIPAGKSELNVTLTKFADIAHVFTSDGGLEMFHWHGNLKAPNNKISLYMRELPSHTKLMLLLENTGYVNFGELMWNNIKGLLGTVTANNQILGPWEMMPIKPLVELDQRAILKHKSDDLPVQGAIFTGDLTIPEASDLADTFIEPVGFSRGFAAVNNHLLGHFDQNLGPQLRLYVPKQFLTPGQNRIIVCELQTLLEPTPKVWSFAETKWTVKAE</sequence>
<keyword evidence="8" id="KW-1185">Reference proteome</keyword>
<accession>A0A1S8WSH3</accession>
<protein>
    <submittedName>
        <fullName evidence="7">Glycosyl hydrolase family 35</fullName>
    </submittedName>
</protein>
<feature type="non-terminal residue" evidence="7">
    <location>
        <position position="375"/>
    </location>
</feature>
<keyword evidence="3" id="KW-0326">Glycosidase</keyword>
<keyword evidence="2 7" id="KW-0378">Hydrolase</keyword>
<dbReference type="InterPro" id="IPR017853">
    <property type="entry name" value="GH"/>
</dbReference>
<evidence type="ECO:0000256" key="2">
    <source>
        <dbReference type="ARBA" id="ARBA00022801"/>
    </source>
</evidence>
<organism evidence="7 8">
    <name type="scientific">Opisthorchis viverrini</name>
    <name type="common">Southeast Asian liver fluke</name>
    <dbReference type="NCBI Taxonomy" id="6198"/>
    <lineage>
        <taxon>Eukaryota</taxon>
        <taxon>Metazoa</taxon>
        <taxon>Spiralia</taxon>
        <taxon>Lophotrochozoa</taxon>
        <taxon>Platyhelminthes</taxon>
        <taxon>Trematoda</taxon>
        <taxon>Digenea</taxon>
        <taxon>Opisthorchiida</taxon>
        <taxon>Opisthorchiata</taxon>
        <taxon>Opisthorchiidae</taxon>
        <taxon>Opisthorchis</taxon>
    </lineage>
</organism>
<gene>
    <name evidence="7" type="ORF">X801_06832</name>
</gene>
<dbReference type="Pfam" id="PF01301">
    <property type="entry name" value="Glyco_hydro_35"/>
    <property type="match status" value="1"/>
</dbReference>
<dbReference type="SUPFAM" id="SSF51445">
    <property type="entry name" value="(Trans)glycosidases"/>
    <property type="match status" value="1"/>
</dbReference>
<feature type="domain" description="Glycoside hydrolase 35 catalytic" evidence="4">
    <location>
        <begin position="1"/>
        <end position="121"/>
    </location>
</feature>
<dbReference type="EMBL" id="KV895516">
    <property type="protein sequence ID" value="OON17331.1"/>
    <property type="molecule type" value="Genomic_DNA"/>
</dbReference>
<dbReference type="InterPro" id="IPR008979">
    <property type="entry name" value="Galactose-bd-like_sf"/>
</dbReference>
<dbReference type="InterPro" id="IPR001944">
    <property type="entry name" value="Glycoside_Hdrlase_35"/>
</dbReference>
<evidence type="ECO:0000256" key="3">
    <source>
        <dbReference type="ARBA" id="ARBA00023295"/>
    </source>
</evidence>
<dbReference type="Pfam" id="PF21467">
    <property type="entry name" value="BetaGal_gal-bd"/>
    <property type="match status" value="1"/>
</dbReference>
<dbReference type="PANTHER" id="PTHR23421">
    <property type="entry name" value="BETA-GALACTOSIDASE RELATED"/>
    <property type="match status" value="1"/>
</dbReference>
<dbReference type="Gene3D" id="3.20.20.80">
    <property type="entry name" value="Glycosidases"/>
    <property type="match status" value="1"/>
</dbReference>
<evidence type="ECO:0000259" key="5">
    <source>
        <dbReference type="Pfam" id="PF21317"/>
    </source>
</evidence>
<feature type="domain" description="Beta-galactosidase 1-like first all-beta" evidence="5">
    <location>
        <begin position="150"/>
        <end position="260"/>
    </location>
</feature>
<evidence type="ECO:0000313" key="7">
    <source>
        <dbReference type="EMBL" id="OON17331.1"/>
    </source>
</evidence>
<dbReference type="SUPFAM" id="SSF49785">
    <property type="entry name" value="Galactose-binding domain-like"/>
    <property type="match status" value="1"/>
</dbReference>
<proteinExistence type="inferred from homology"/>
<dbReference type="Gene3D" id="2.60.120.260">
    <property type="entry name" value="Galactose-binding domain-like"/>
    <property type="match status" value="1"/>
</dbReference>
<dbReference type="InterPro" id="IPR048912">
    <property type="entry name" value="BetaGal1-like_ABD1"/>
</dbReference>